<protein>
    <submittedName>
        <fullName evidence="1">Uncharacterized protein</fullName>
    </submittedName>
</protein>
<dbReference type="EMBL" id="HACA01005766">
    <property type="protein sequence ID" value="CDW23127.1"/>
    <property type="molecule type" value="Transcribed_RNA"/>
</dbReference>
<name>A0A0K2TC18_LEPSM</name>
<sequence>MNDLGNIDWGLKVSSILELLVIELGCR</sequence>
<dbReference type="AlphaFoldDB" id="A0A0K2TC18"/>
<evidence type="ECO:0000313" key="1">
    <source>
        <dbReference type="EMBL" id="CDW23127.1"/>
    </source>
</evidence>
<reference evidence="1" key="1">
    <citation type="submission" date="2014-05" db="EMBL/GenBank/DDBJ databases">
        <authorList>
            <person name="Chronopoulou M."/>
        </authorList>
    </citation>
    <scope>NUCLEOTIDE SEQUENCE</scope>
    <source>
        <tissue evidence="1">Whole organism</tissue>
    </source>
</reference>
<organism evidence="1">
    <name type="scientific">Lepeophtheirus salmonis</name>
    <name type="common">Salmon louse</name>
    <name type="synonym">Caligus salmonis</name>
    <dbReference type="NCBI Taxonomy" id="72036"/>
    <lineage>
        <taxon>Eukaryota</taxon>
        <taxon>Metazoa</taxon>
        <taxon>Ecdysozoa</taxon>
        <taxon>Arthropoda</taxon>
        <taxon>Crustacea</taxon>
        <taxon>Multicrustacea</taxon>
        <taxon>Hexanauplia</taxon>
        <taxon>Copepoda</taxon>
        <taxon>Siphonostomatoida</taxon>
        <taxon>Caligidae</taxon>
        <taxon>Lepeophtheirus</taxon>
    </lineage>
</organism>
<accession>A0A0K2TC18</accession>
<proteinExistence type="predicted"/>